<evidence type="ECO:0000313" key="2">
    <source>
        <dbReference type="Proteomes" id="UP000706525"/>
    </source>
</evidence>
<evidence type="ECO:0000313" key="1">
    <source>
        <dbReference type="EMBL" id="CAG9169730.1"/>
    </source>
</evidence>
<organism evidence="1 2">
    <name type="scientific">Cupriavidus pampae</name>
    <dbReference type="NCBI Taxonomy" id="659251"/>
    <lineage>
        <taxon>Bacteria</taxon>
        <taxon>Pseudomonadati</taxon>
        <taxon>Pseudomonadota</taxon>
        <taxon>Betaproteobacteria</taxon>
        <taxon>Burkholderiales</taxon>
        <taxon>Burkholderiaceae</taxon>
        <taxon>Cupriavidus</taxon>
    </lineage>
</organism>
<evidence type="ECO:0008006" key="3">
    <source>
        <dbReference type="Google" id="ProtNLM"/>
    </source>
</evidence>
<name>A0ABM8WQJ9_9BURK</name>
<dbReference type="InterPro" id="IPR024524">
    <property type="entry name" value="DUF3800"/>
</dbReference>
<protein>
    <recommendedName>
        <fullName evidence="3">DUF3800 domain-containing protein</fullName>
    </recommendedName>
</protein>
<accession>A0ABM8WQJ9</accession>
<sequence>MSTESGVLTFMQRVGRLFHLTYQYPNGPLMRPVPFWPRASRWRDALGQKEAARGIFVFDRKQSDEANMQALHQTFKHVGHANGRLRNFAEVPLFIDSKASRLIQLADTVCYWIYRRYEAGDDRGWAFIDPYFAKLGNGRTGLHEVLDPDTPGALANIQPNPYPFPPAQSALEPPALGIARPPVVPQPRVVPSALIRDQR</sequence>
<proteinExistence type="predicted"/>
<dbReference type="RefSeq" id="WP_223985235.1">
    <property type="nucleotide sequence ID" value="NZ_CAJZAG010000003.1"/>
</dbReference>
<keyword evidence="2" id="KW-1185">Reference proteome</keyword>
<dbReference type="Proteomes" id="UP000706525">
    <property type="component" value="Unassembled WGS sequence"/>
</dbReference>
<comment type="caution">
    <text evidence="1">The sequence shown here is derived from an EMBL/GenBank/DDBJ whole genome shotgun (WGS) entry which is preliminary data.</text>
</comment>
<gene>
    <name evidence="1" type="ORF">LMG32289_01819</name>
</gene>
<dbReference type="Pfam" id="PF12686">
    <property type="entry name" value="DUF3800"/>
    <property type="match status" value="1"/>
</dbReference>
<dbReference type="EMBL" id="CAJZAG010000003">
    <property type="protein sequence ID" value="CAG9169730.1"/>
    <property type="molecule type" value="Genomic_DNA"/>
</dbReference>
<reference evidence="1 2" key="1">
    <citation type="submission" date="2021-08" db="EMBL/GenBank/DDBJ databases">
        <authorList>
            <person name="Peeters C."/>
        </authorList>
    </citation>
    <scope>NUCLEOTIDE SEQUENCE [LARGE SCALE GENOMIC DNA]</scope>
    <source>
        <strain evidence="1 2">LMG 32289</strain>
    </source>
</reference>